<dbReference type="GO" id="GO:0008168">
    <property type="term" value="F:methyltransferase activity"/>
    <property type="evidence" value="ECO:0007669"/>
    <property type="project" value="UniProtKB-KW"/>
</dbReference>
<dbReference type="InterPro" id="IPR035094">
    <property type="entry name" value="EgtD"/>
</dbReference>
<dbReference type="AlphaFoldDB" id="A0AA46DHH1"/>
<feature type="compositionally biased region" description="Low complexity" evidence="3">
    <location>
        <begin position="8"/>
        <end position="19"/>
    </location>
</feature>
<dbReference type="GO" id="GO:0032259">
    <property type="term" value="P:methylation"/>
    <property type="evidence" value="ECO:0007669"/>
    <property type="project" value="UniProtKB-KW"/>
</dbReference>
<dbReference type="PANTHER" id="PTHR43397">
    <property type="entry name" value="ERGOTHIONEINE BIOSYNTHESIS PROTEIN 1"/>
    <property type="match status" value="1"/>
</dbReference>
<reference evidence="5 6" key="1">
    <citation type="submission" date="2019-03" db="EMBL/GenBank/DDBJ databases">
        <title>Genomic Encyclopedia of Type Strains, Phase IV (KMG-IV): sequencing the most valuable type-strain genomes for metagenomic binning, comparative biology and taxonomic classification.</title>
        <authorList>
            <person name="Goeker M."/>
        </authorList>
    </citation>
    <scope>NUCLEOTIDE SEQUENCE [LARGE SCALE GENOMIC DNA]</scope>
    <source>
        <strain evidence="5 6">DSM 15264</strain>
    </source>
</reference>
<dbReference type="InterPro" id="IPR029063">
    <property type="entry name" value="SAM-dependent_MTases_sf"/>
</dbReference>
<dbReference type="InterPro" id="IPR019257">
    <property type="entry name" value="MeTrfase_dom"/>
</dbReference>
<sequence length="352" mass="38996">MNPPPQHPAQAAAAARSPASPRPDVPTAAWAHDITDMLAADALSDRAARLAALRAGLFERPARVSPKFFYDAQGCALYSAICELQEYYPTRTEAAIFERHREEIARHLPRGAQWVDLGCGDGAKSWPWLEAVGARRWVGVDISPQWLRISLQAGTGRFPGMALAGVATDFTRPLRLQRVLARFEAPPVFFYPGSSIGNFTPDEALALLRSMREHLGRDGRLLIGVDGLKERHVLEAAYDDALGVTAAFNLNVLRVVNRELDADFEPRRFAHRAQFNARESRIEMQLVSRETQVVRIGAAERRFDAGEAIVTEYSYKYAADGFAALLRDAGFGALQHWSDERGWFHVFVAAAA</sequence>
<accession>A0AA46DHH1</accession>
<evidence type="ECO:0000256" key="1">
    <source>
        <dbReference type="ARBA" id="ARBA00022603"/>
    </source>
</evidence>
<dbReference type="InterPro" id="IPR017804">
    <property type="entry name" value="MeTrfase_EgtD-like"/>
</dbReference>
<dbReference type="PIRSF" id="PIRSF018005">
    <property type="entry name" value="UCP018005"/>
    <property type="match status" value="1"/>
</dbReference>
<evidence type="ECO:0000259" key="4">
    <source>
        <dbReference type="Pfam" id="PF10017"/>
    </source>
</evidence>
<dbReference type="NCBIfam" id="TIGR03438">
    <property type="entry name" value="egtD_ergothio"/>
    <property type="match status" value="1"/>
</dbReference>
<proteinExistence type="predicted"/>
<dbReference type="Proteomes" id="UP000294772">
    <property type="component" value="Unassembled WGS sequence"/>
</dbReference>
<dbReference type="SUPFAM" id="SSF53335">
    <property type="entry name" value="S-adenosyl-L-methionine-dependent methyltransferases"/>
    <property type="match status" value="1"/>
</dbReference>
<gene>
    <name evidence="5" type="ORF">EV676_101531</name>
</gene>
<keyword evidence="2" id="KW-0808">Transferase</keyword>
<evidence type="ECO:0000313" key="6">
    <source>
        <dbReference type="Proteomes" id="UP000294772"/>
    </source>
</evidence>
<dbReference type="RefSeq" id="WP_243654538.1">
    <property type="nucleotide sequence ID" value="NZ_CP110416.1"/>
</dbReference>
<comment type="caution">
    <text evidence="5">The sequence shown here is derived from an EMBL/GenBank/DDBJ whole genome shotgun (WGS) entry which is preliminary data.</text>
</comment>
<feature type="domain" description="Histidine-specific methyltransferase SAM-dependent" evidence="4">
    <location>
        <begin position="52"/>
        <end position="349"/>
    </location>
</feature>
<dbReference type="Pfam" id="PF10017">
    <property type="entry name" value="Methyltransf_33"/>
    <property type="match status" value="1"/>
</dbReference>
<dbReference type="EMBL" id="SLXF01000001">
    <property type="protein sequence ID" value="TCP09947.1"/>
    <property type="molecule type" value="Genomic_DNA"/>
</dbReference>
<name>A0AA46DHH1_9BURK</name>
<dbReference type="PANTHER" id="PTHR43397:SF1">
    <property type="entry name" value="ERGOTHIONEINE BIOSYNTHESIS PROTEIN 1"/>
    <property type="match status" value="1"/>
</dbReference>
<keyword evidence="1" id="KW-0489">Methyltransferase</keyword>
<dbReference type="Gene3D" id="3.40.50.150">
    <property type="entry name" value="Vaccinia Virus protein VP39"/>
    <property type="match status" value="1"/>
</dbReference>
<dbReference type="InterPro" id="IPR051128">
    <property type="entry name" value="EgtD_Methyltrsf_superfamily"/>
</dbReference>
<feature type="region of interest" description="Disordered" evidence="3">
    <location>
        <begin position="1"/>
        <end position="25"/>
    </location>
</feature>
<evidence type="ECO:0000256" key="3">
    <source>
        <dbReference type="SAM" id="MobiDB-lite"/>
    </source>
</evidence>
<organism evidence="5 6">
    <name type="scientific">Caldimonas thermodepolymerans</name>
    <dbReference type="NCBI Taxonomy" id="215580"/>
    <lineage>
        <taxon>Bacteria</taxon>
        <taxon>Pseudomonadati</taxon>
        <taxon>Pseudomonadota</taxon>
        <taxon>Betaproteobacteria</taxon>
        <taxon>Burkholderiales</taxon>
        <taxon>Sphaerotilaceae</taxon>
        <taxon>Caldimonas</taxon>
    </lineage>
</organism>
<evidence type="ECO:0000313" key="5">
    <source>
        <dbReference type="EMBL" id="TCP09947.1"/>
    </source>
</evidence>
<evidence type="ECO:0000256" key="2">
    <source>
        <dbReference type="ARBA" id="ARBA00022679"/>
    </source>
</evidence>
<protein>
    <submittedName>
        <fullName evidence="5">Dimethylhistidine N-methyltransferase</fullName>
    </submittedName>
</protein>